<dbReference type="AlphaFoldDB" id="A0A1T0CNJ9"/>
<dbReference type="EMBL" id="MUYV01000011">
    <property type="protein sequence ID" value="OOS23927.1"/>
    <property type="molecule type" value="Genomic_DNA"/>
</dbReference>
<comment type="caution">
    <text evidence="1">The sequence shown here is derived from an EMBL/GenBank/DDBJ whole genome shotgun (WGS) entry which is preliminary data.</text>
</comment>
<evidence type="ECO:0000313" key="1">
    <source>
        <dbReference type="EMBL" id="OOS23927.1"/>
    </source>
</evidence>
<reference evidence="1 2" key="1">
    <citation type="submission" date="2017-02" db="EMBL/GenBank/DDBJ databases">
        <title>Draft genome sequence of Moraxella porci CCUG 54912T type strain.</title>
        <authorList>
            <person name="Salva-Serra F."/>
            <person name="Engstrom-Jakobsson H."/>
            <person name="Thorell K."/>
            <person name="Jaen-Luchoro D."/>
            <person name="Gonzales-Siles L."/>
            <person name="Karlsson R."/>
            <person name="Yazdan S."/>
            <person name="Boulund F."/>
            <person name="Johnning A."/>
            <person name="Engstrand L."/>
            <person name="Kristiansson E."/>
            <person name="Moore E."/>
        </authorList>
    </citation>
    <scope>NUCLEOTIDE SEQUENCE [LARGE SCALE GENOMIC DNA]</scope>
    <source>
        <strain evidence="1 2">CCUG 54912</strain>
    </source>
</reference>
<sequence>MLKVDYINQGKHDYLGAEISINDQIICLIGIGDDLDIFIEFFHDYRLIETHDLKISFDSLLSVLMDCRKELNEIIANINSP</sequence>
<accession>A0A1T0CNJ9</accession>
<dbReference type="RefSeq" id="WP_078318241.1">
    <property type="nucleotide sequence ID" value="NZ_MUYV01000011.1"/>
</dbReference>
<organism evidence="1 2">
    <name type="scientific">Moraxella porci DSM 25326</name>
    <dbReference type="NCBI Taxonomy" id="573983"/>
    <lineage>
        <taxon>Bacteria</taxon>
        <taxon>Pseudomonadati</taxon>
        <taxon>Pseudomonadota</taxon>
        <taxon>Gammaproteobacteria</taxon>
        <taxon>Moraxellales</taxon>
        <taxon>Moraxellaceae</taxon>
        <taxon>Moraxella</taxon>
    </lineage>
</organism>
<keyword evidence="2" id="KW-1185">Reference proteome</keyword>
<dbReference type="Proteomes" id="UP000190683">
    <property type="component" value="Unassembled WGS sequence"/>
</dbReference>
<name>A0A1T0CNJ9_9GAMM</name>
<gene>
    <name evidence="1" type="ORF">B0681_08170</name>
</gene>
<evidence type="ECO:0000313" key="2">
    <source>
        <dbReference type="Proteomes" id="UP000190683"/>
    </source>
</evidence>
<protein>
    <submittedName>
        <fullName evidence="1">Uncharacterized protein</fullName>
    </submittedName>
</protein>
<proteinExistence type="predicted"/>